<feature type="domain" description="Fatty acid hydroxylase" evidence="8">
    <location>
        <begin position="96"/>
        <end position="232"/>
    </location>
</feature>
<feature type="transmembrane region" description="Helical" evidence="7">
    <location>
        <begin position="51"/>
        <end position="77"/>
    </location>
</feature>
<dbReference type="PANTHER" id="PTHR21624:SF1">
    <property type="entry name" value="ALKYLGLYCEROL MONOOXYGENASE"/>
    <property type="match status" value="1"/>
</dbReference>
<keyword evidence="6 7" id="KW-0472">Membrane</keyword>
<dbReference type="PANTHER" id="PTHR21624">
    <property type="entry name" value="STEROL DESATURASE-RELATED PROTEIN"/>
    <property type="match status" value="1"/>
</dbReference>
<keyword evidence="3 7" id="KW-1133">Transmembrane helix</keyword>
<evidence type="ECO:0000256" key="3">
    <source>
        <dbReference type="ARBA" id="ARBA00022989"/>
    </source>
</evidence>
<gene>
    <name evidence="9" type="ORF">OEG84_19220</name>
</gene>
<evidence type="ECO:0000256" key="2">
    <source>
        <dbReference type="ARBA" id="ARBA00022692"/>
    </source>
</evidence>
<feature type="transmembrane region" description="Helical" evidence="7">
    <location>
        <begin position="12"/>
        <end position="30"/>
    </location>
</feature>
<keyword evidence="5" id="KW-0443">Lipid metabolism</keyword>
<evidence type="ECO:0000256" key="1">
    <source>
        <dbReference type="ARBA" id="ARBA00004127"/>
    </source>
</evidence>
<evidence type="ECO:0000256" key="6">
    <source>
        <dbReference type="ARBA" id="ARBA00023136"/>
    </source>
</evidence>
<evidence type="ECO:0000313" key="9">
    <source>
        <dbReference type="EMBL" id="MCY0149779.1"/>
    </source>
</evidence>
<feature type="transmembrane region" description="Helical" evidence="7">
    <location>
        <begin position="89"/>
        <end position="108"/>
    </location>
</feature>
<dbReference type="Proteomes" id="UP001073227">
    <property type="component" value="Unassembled WGS sequence"/>
</dbReference>
<evidence type="ECO:0000313" key="10">
    <source>
        <dbReference type="Proteomes" id="UP001073227"/>
    </source>
</evidence>
<evidence type="ECO:0000256" key="7">
    <source>
        <dbReference type="SAM" id="Phobius"/>
    </source>
</evidence>
<organism evidence="9 10">
    <name type="scientific">Hoeflea algicola</name>
    <dbReference type="NCBI Taxonomy" id="2983763"/>
    <lineage>
        <taxon>Bacteria</taxon>
        <taxon>Pseudomonadati</taxon>
        <taxon>Pseudomonadota</taxon>
        <taxon>Alphaproteobacteria</taxon>
        <taxon>Hyphomicrobiales</taxon>
        <taxon>Rhizobiaceae</taxon>
        <taxon>Hoeflea</taxon>
    </lineage>
</organism>
<evidence type="ECO:0000256" key="5">
    <source>
        <dbReference type="ARBA" id="ARBA00023098"/>
    </source>
</evidence>
<keyword evidence="4" id="KW-0560">Oxidoreductase</keyword>
<accession>A0ABT3ZEQ2</accession>
<comment type="caution">
    <text evidence="9">The sequence shown here is derived from an EMBL/GenBank/DDBJ whole genome shotgun (WGS) entry which is preliminary data.</text>
</comment>
<sequence>MTLLGLSEPVIRLLAFSSIFVTLAAIELLAPRLERDEMRGALKSRRWITNLAMVVLSSVVLRIVFPLAAVGTALWAQSEGLGLLPLTQLPLWLVAIISFVVLDFAVWLEHLVSHKWPWLWRIHRMHHADTGFDLTTALRFHPFEIVLSMFWKAAVIIALGAPPAAVLIFEIVLNGAAMFNHANISLPKPVDRVLRRLIVTPDMHRIHHSTDQRETDSNYGFNLAIWDRLFSTYTETPRRGETGIEIGLSEWRDGRTAKFGWGLALPFLPTPARRDRSDRDGTDSAQ</sequence>
<dbReference type="EMBL" id="JAOVZR010000001">
    <property type="protein sequence ID" value="MCY0149779.1"/>
    <property type="molecule type" value="Genomic_DNA"/>
</dbReference>
<protein>
    <submittedName>
        <fullName evidence="9">Sterol desaturase family protein</fullName>
    </submittedName>
</protein>
<keyword evidence="10" id="KW-1185">Reference proteome</keyword>
<evidence type="ECO:0000259" key="8">
    <source>
        <dbReference type="Pfam" id="PF04116"/>
    </source>
</evidence>
<reference evidence="9" key="1">
    <citation type="submission" date="2022-10" db="EMBL/GenBank/DDBJ databases">
        <title>Hoeflea sp. G2-23, isolated from marine algae.</title>
        <authorList>
            <person name="Kristyanto S."/>
            <person name="Kim J.M."/>
            <person name="Jeon C.O."/>
        </authorList>
    </citation>
    <scope>NUCLEOTIDE SEQUENCE</scope>
    <source>
        <strain evidence="9">G2-23</strain>
    </source>
</reference>
<dbReference type="InterPro" id="IPR006694">
    <property type="entry name" value="Fatty_acid_hydroxylase"/>
</dbReference>
<dbReference type="InterPro" id="IPR051689">
    <property type="entry name" value="Sterol_desaturase/TMEM195"/>
</dbReference>
<dbReference type="Pfam" id="PF04116">
    <property type="entry name" value="FA_hydroxylase"/>
    <property type="match status" value="1"/>
</dbReference>
<keyword evidence="2 7" id="KW-0812">Transmembrane</keyword>
<proteinExistence type="predicted"/>
<name>A0ABT3ZEQ2_9HYPH</name>
<evidence type="ECO:0000256" key="4">
    <source>
        <dbReference type="ARBA" id="ARBA00023002"/>
    </source>
</evidence>
<dbReference type="RefSeq" id="WP_267655216.1">
    <property type="nucleotide sequence ID" value="NZ_JAOVZR010000001.1"/>
</dbReference>
<comment type="subcellular location">
    <subcellularLocation>
        <location evidence="1">Endomembrane system</location>
        <topology evidence="1">Multi-pass membrane protein</topology>
    </subcellularLocation>
</comment>
<feature type="transmembrane region" description="Helical" evidence="7">
    <location>
        <begin position="149"/>
        <end position="173"/>
    </location>
</feature>